<proteinExistence type="predicted"/>
<sequence>MKRDHQGSCHKGSAGGQLWLERGSTFFDEQCWHHAPKHSGVNDKRRHAECVAQHADLVGPMLVTKAFLPLAALNMLTRCQALEYKEDGILCAAIHPGWVKTDMGTEKAELTVEESARGILKTLSKLSEEHSGRFLNWKGDFVAW</sequence>
<comment type="caution">
    <text evidence="1">The sequence shown here is derived from an EMBL/GenBank/DDBJ whole genome shotgun (WGS) entry which is preliminary data.</text>
</comment>
<evidence type="ECO:0000313" key="2">
    <source>
        <dbReference type="Proteomes" id="UP000827872"/>
    </source>
</evidence>
<evidence type="ECO:0000313" key="1">
    <source>
        <dbReference type="EMBL" id="KAH7989208.1"/>
    </source>
</evidence>
<accession>A0ACB8EA23</accession>
<gene>
    <name evidence="1" type="ORF">K3G42_004422</name>
</gene>
<protein>
    <submittedName>
        <fullName evidence="1">Uncharacterized protein</fullName>
    </submittedName>
</protein>
<reference evidence="1" key="1">
    <citation type="submission" date="2021-08" db="EMBL/GenBank/DDBJ databases">
        <title>The first chromosome-level gecko genome reveals the dynamic sex chromosomes of Neotropical dwarf geckos (Sphaerodactylidae: Sphaerodactylus).</title>
        <authorList>
            <person name="Pinto B.J."/>
            <person name="Keating S.E."/>
            <person name="Gamble T."/>
        </authorList>
    </citation>
    <scope>NUCLEOTIDE SEQUENCE</scope>
    <source>
        <strain evidence="1">TG3544</strain>
    </source>
</reference>
<name>A0ACB8EA23_9SAUR</name>
<dbReference type="EMBL" id="CM037627">
    <property type="protein sequence ID" value="KAH7989208.1"/>
    <property type="molecule type" value="Genomic_DNA"/>
</dbReference>
<keyword evidence="2" id="KW-1185">Reference proteome</keyword>
<organism evidence="1 2">
    <name type="scientific">Sphaerodactylus townsendi</name>
    <dbReference type="NCBI Taxonomy" id="933632"/>
    <lineage>
        <taxon>Eukaryota</taxon>
        <taxon>Metazoa</taxon>
        <taxon>Chordata</taxon>
        <taxon>Craniata</taxon>
        <taxon>Vertebrata</taxon>
        <taxon>Euteleostomi</taxon>
        <taxon>Lepidosauria</taxon>
        <taxon>Squamata</taxon>
        <taxon>Bifurcata</taxon>
        <taxon>Gekkota</taxon>
        <taxon>Sphaerodactylidae</taxon>
        <taxon>Sphaerodactylus</taxon>
    </lineage>
</organism>
<dbReference type="Proteomes" id="UP000827872">
    <property type="component" value="Linkage Group LG14"/>
</dbReference>